<keyword evidence="12" id="KW-1185">Reference proteome</keyword>
<evidence type="ECO:0000256" key="7">
    <source>
        <dbReference type="ARBA" id="ARBA00023141"/>
    </source>
</evidence>
<dbReference type="NCBIfam" id="TIGR01245">
    <property type="entry name" value="trpD"/>
    <property type="match status" value="1"/>
</dbReference>
<name>A0A2V3J0J9_9FLOR</name>
<dbReference type="STRING" id="448386.A0A2V3J0J9"/>
<evidence type="ECO:0000313" key="11">
    <source>
        <dbReference type="EMBL" id="PXF47921.1"/>
    </source>
</evidence>
<evidence type="ECO:0000256" key="2">
    <source>
        <dbReference type="ARBA" id="ARBA00011948"/>
    </source>
</evidence>
<accession>A0A2V3J0J9</accession>
<gene>
    <name evidence="11" type="ORF">BWQ96_02307</name>
</gene>
<dbReference type="GO" id="GO:0004048">
    <property type="term" value="F:anthranilate phosphoribosyltransferase activity"/>
    <property type="evidence" value="ECO:0007669"/>
    <property type="project" value="UniProtKB-EC"/>
</dbReference>
<dbReference type="EMBL" id="NBIV01000018">
    <property type="protein sequence ID" value="PXF47921.1"/>
    <property type="molecule type" value="Genomic_DNA"/>
</dbReference>
<sequence>MKPYLDKLVSLKNLTLDESTHAVTYAVSGNAHDAEIAAFLALLAAKGETSEEVFGVAKALREQMVPVVSPHPVLDIVGTGGDGFSTVNISSAASVVAAAAGCKVGKHGNRSVSSKSGSADVLEALGVNINLSPEGVAECIDQVGIGFMYAPSHHPTLRFVGPVRKAMKIRTLFNIMGPLLNPCDAKYAVIGVYSPSLLDIMADVLISSGVKHAVVVHTAGMDEYSNTGVSEVVEIIDGVKERKSFDPEAELDMARVNVSTLKGGDANENAGIIRKVLAGELSGPITDAILLNAAAGCYVYGLDPSIREGLNRVRGGIASGKALETLEKWVTVSQGL</sequence>
<evidence type="ECO:0000259" key="10">
    <source>
        <dbReference type="Pfam" id="PF02885"/>
    </source>
</evidence>
<organism evidence="11 12">
    <name type="scientific">Gracilariopsis chorda</name>
    <dbReference type="NCBI Taxonomy" id="448386"/>
    <lineage>
        <taxon>Eukaryota</taxon>
        <taxon>Rhodophyta</taxon>
        <taxon>Florideophyceae</taxon>
        <taxon>Rhodymeniophycidae</taxon>
        <taxon>Gracilariales</taxon>
        <taxon>Gracilariaceae</taxon>
        <taxon>Gracilariopsis</taxon>
    </lineage>
</organism>
<dbReference type="InterPro" id="IPR036320">
    <property type="entry name" value="Glycosyl_Trfase_fam3_N_dom_sf"/>
</dbReference>
<evidence type="ECO:0000259" key="9">
    <source>
        <dbReference type="Pfam" id="PF00591"/>
    </source>
</evidence>
<evidence type="ECO:0000256" key="1">
    <source>
        <dbReference type="ARBA" id="ARBA00004907"/>
    </source>
</evidence>
<dbReference type="InterPro" id="IPR000312">
    <property type="entry name" value="Glycosyl_Trfase_fam3"/>
</dbReference>
<proteinExistence type="inferred from homology"/>
<dbReference type="PANTHER" id="PTHR43285:SF2">
    <property type="entry name" value="ANTHRANILATE PHOSPHORIBOSYLTRANSFERASE"/>
    <property type="match status" value="1"/>
</dbReference>
<dbReference type="SUPFAM" id="SSF47648">
    <property type="entry name" value="Nucleoside phosphorylase/phosphoribosyltransferase N-terminal domain"/>
    <property type="match status" value="1"/>
</dbReference>
<feature type="domain" description="Glycosyl transferase family 3" evidence="9">
    <location>
        <begin position="72"/>
        <end position="323"/>
    </location>
</feature>
<comment type="pathway">
    <text evidence="1">Amino-acid biosynthesis; L-tryptophan biosynthesis; L-tryptophan from chorismate: step 2/5.</text>
</comment>
<keyword evidence="3" id="KW-0028">Amino-acid biosynthesis</keyword>
<evidence type="ECO:0000256" key="3">
    <source>
        <dbReference type="ARBA" id="ARBA00022605"/>
    </source>
</evidence>
<dbReference type="SUPFAM" id="SSF52418">
    <property type="entry name" value="Nucleoside phosphorylase/phosphoribosyltransferase catalytic domain"/>
    <property type="match status" value="1"/>
</dbReference>
<dbReference type="Proteomes" id="UP000247409">
    <property type="component" value="Unassembled WGS sequence"/>
</dbReference>
<dbReference type="Pfam" id="PF00591">
    <property type="entry name" value="Glycos_transf_3"/>
    <property type="match status" value="1"/>
</dbReference>
<dbReference type="OrthoDB" id="4706at2759"/>
<keyword evidence="5 11" id="KW-0808">Transferase</keyword>
<reference evidence="11 12" key="1">
    <citation type="journal article" date="2018" name="Mol. Biol. Evol.">
        <title>Analysis of the draft genome of the red seaweed Gracilariopsis chorda provides insights into genome size evolution in Rhodophyta.</title>
        <authorList>
            <person name="Lee J."/>
            <person name="Yang E.C."/>
            <person name="Graf L."/>
            <person name="Yang J.H."/>
            <person name="Qiu H."/>
            <person name="Zel Zion U."/>
            <person name="Chan C.X."/>
            <person name="Stephens T.G."/>
            <person name="Weber A.P.M."/>
            <person name="Boo G.H."/>
            <person name="Boo S.M."/>
            <person name="Kim K.M."/>
            <person name="Shin Y."/>
            <person name="Jung M."/>
            <person name="Lee S.J."/>
            <person name="Yim H.S."/>
            <person name="Lee J.H."/>
            <person name="Bhattacharya D."/>
            <person name="Yoon H.S."/>
        </authorList>
    </citation>
    <scope>NUCLEOTIDE SEQUENCE [LARGE SCALE GENOMIC DNA]</scope>
    <source>
        <strain evidence="11 12">SKKU-2015</strain>
        <tissue evidence="11">Whole body</tissue>
    </source>
</reference>
<evidence type="ECO:0000256" key="6">
    <source>
        <dbReference type="ARBA" id="ARBA00022822"/>
    </source>
</evidence>
<evidence type="ECO:0000256" key="4">
    <source>
        <dbReference type="ARBA" id="ARBA00022676"/>
    </source>
</evidence>
<dbReference type="Gene3D" id="3.40.1030.10">
    <property type="entry name" value="Nucleoside phosphorylase/phosphoribosyltransferase catalytic domain"/>
    <property type="match status" value="1"/>
</dbReference>
<protein>
    <recommendedName>
        <fullName evidence="2">anthranilate phosphoribosyltransferase</fullName>
        <ecNumber evidence="2">2.4.2.18</ecNumber>
    </recommendedName>
</protein>
<keyword evidence="4 11" id="KW-0328">Glycosyltransferase</keyword>
<dbReference type="EC" id="2.4.2.18" evidence="2"/>
<dbReference type="PANTHER" id="PTHR43285">
    <property type="entry name" value="ANTHRANILATE PHOSPHORIBOSYLTRANSFERASE"/>
    <property type="match status" value="1"/>
</dbReference>
<dbReference type="AlphaFoldDB" id="A0A2V3J0J9"/>
<dbReference type="InterPro" id="IPR005940">
    <property type="entry name" value="Anthranilate_Pribosyl_Tfrase"/>
</dbReference>
<dbReference type="GO" id="GO:0005829">
    <property type="term" value="C:cytosol"/>
    <property type="evidence" value="ECO:0007669"/>
    <property type="project" value="TreeGrafter"/>
</dbReference>
<dbReference type="GO" id="GO:0000162">
    <property type="term" value="P:L-tryptophan biosynthetic process"/>
    <property type="evidence" value="ECO:0007669"/>
    <property type="project" value="UniProtKB-KW"/>
</dbReference>
<dbReference type="FunFam" id="3.40.1030.10:FF:000002">
    <property type="entry name" value="Anthranilate phosphoribosyltransferase"/>
    <property type="match status" value="1"/>
</dbReference>
<evidence type="ECO:0000313" key="12">
    <source>
        <dbReference type="Proteomes" id="UP000247409"/>
    </source>
</evidence>
<dbReference type="HAMAP" id="MF_00211">
    <property type="entry name" value="TrpD"/>
    <property type="match status" value="1"/>
</dbReference>
<dbReference type="InterPro" id="IPR035902">
    <property type="entry name" value="Nuc_phospho_transferase"/>
</dbReference>
<feature type="domain" description="Glycosyl transferase family 3 N-terminal" evidence="10">
    <location>
        <begin position="2"/>
        <end position="63"/>
    </location>
</feature>
<comment type="caution">
    <text evidence="11">The sequence shown here is derived from an EMBL/GenBank/DDBJ whole genome shotgun (WGS) entry which is preliminary data.</text>
</comment>
<dbReference type="Pfam" id="PF02885">
    <property type="entry name" value="Glycos_trans_3N"/>
    <property type="match status" value="1"/>
</dbReference>
<keyword evidence="6" id="KW-0822">Tryptophan biosynthesis</keyword>
<evidence type="ECO:0000256" key="5">
    <source>
        <dbReference type="ARBA" id="ARBA00022679"/>
    </source>
</evidence>
<dbReference type="Gene3D" id="1.20.970.10">
    <property type="entry name" value="Transferase, Pyrimidine Nucleoside Phosphorylase, Chain C"/>
    <property type="match status" value="1"/>
</dbReference>
<comment type="similarity">
    <text evidence="8">Belongs to the anthranilate phosphoribosyltransferase family.</text>
</comment>
<evidence type="ECO:0000256" key="8">
    <source>
        <dbReference type="ARBA" id="ARBA00061500"/>
    </source>
</evidence>
<dbReference type="InterPro" id="IPR017459">
    <property type="entry name" value="Glycosyl_Trfase_fam3_N_dom"/>
</dbReference>
<keyword evidence="7" id="KW-0057">Aromatic amino acid biosynthesis</keyword>